<organism evidence="2 3">
    <name type="scientific">Trifolium medium</name>
    <dbReference type="NCBI Taxonomy" id="97028"/>
    <lineage>
        <taxon>Eukaryota</taxon>
        <taxon>Viridiplantae</taxon>
        <taxon>Streptophyta</taxon>
        <taxon>Embryophyta</taxon>
        <taxon>Tracheophyta</taxon>
        <taxon>Spermatophyta</taxon>
        <taxon>Magnoliopsida</taxon>
        <taxon>eudicotyledons</taxon>
        <taxon>Gunneridae</taxon>
        <taxon>Pentapetalae</taxon>
        <taxon>rosids</taxon>
        <taxon>fabids</taxon>
        <taxon>Fabales</taxon>
        <taxon>Fabaceae</taxon>
        <taxon>Papilionoideae</taxon>
        <taxon>50 kb inversion clade</taxon>
        <taxon>NPAAA clade</taxon>
        <taxon>Hologalegina</taxon>
        <taxon>IRL clade</taxon>
        <taxon>Trifolieae</taxon>
        <taxon>Trifolium</taxon>
    </lineage>
</organism>
<feature type="non-terminal residue" evidence="2">
    <location>
        <position position="1"/>
    </location>
</feature>
<dbReference type="Proteomes" id="UP000265520">
    <property type="component" value="Unassembled WGS sequence"/>
</dbReference>
<evidence type="ECO:0000256" key="1">
    <source>
        <dbReference type="SAM" id="MobiDB-lite"/>
    </source>
</evidence>
<proteinExistence type="predicted"/>
<reference evidence="2 3" key="1">
    <citation type="journal article" date="2018" name="Front. Plant Sci.">
        <title>Red Clover (Trifolium pratense) and Zigzag Clover (T. medium) - A Picture of Genomic Similarities and Differences.</title>
        <authorList>
            <person name="Dluhosova J."/>
            <person name="Istvanek J."/>
            <person name="Nedelnik J."/>
            <person name="Repkova J."/>
        </authorList>
    </citation>
    <scope>NUCLEOTIDE SEQUENCE [LARGE SCALE GENOMIC DNA]</scope>
    <source>
        <strain evidence="3">cv. 10/8</strain>
        <tissue evidence="2">Leaf</tissue>
    </source>
</reference>
<evidence type="ECO:0000313" key="3">
    <source>
        <dbReference type="Proteomes" id="UP000265520"/>
    </source>
</evidence>
<comment type="caution">
    <text evidence="2">The sequence shown here is derived from an EMBL/GenBank/DDBJ whole genome shotgun (WGS) entry which is preliminary data.</text>
</comment>
<feature type="non-terminal residue" evidence="2">
    <location>
        <position position="72"/>
    </location>
</feature>
<dbReference type="AlphaFoldDB" id="A0A392USU0"/>
<feature type="compositionally biased region" description="Basic and acidic residues" evidence="1">
    <location>
        <begin position="9"/>
        <end position="39"/>
    </location>
</feature>
<keyword evidence="3" id="KW-1185">Reference proteome</keyword>
<sequence length="72" mass="7836">SRLLGDGRLGSDRIGTKHDFSAATDPDRRPRCEKPEKQDNTSSKSGMGRISGRRSYLGTRIGDAQAISAFIL</sequence>
<feature type="region of interest" description="Disordered" evidence="1">
    <location>
        <begin position="1"/>
        <end position="55"/>
    </location>
</feature>
<accession>A0A392USU0</accession>
<name>A0A392USU0_9FABA</name>
<evidence type="ECO:0000313" key="2">
    <source>
        <dbReference type="EMBL" id="MCI75827.1"/>
    </source>
</evidence>
<protein>
    <submittedName>
        <fullName evidence="2">Uncharacterized protein</fullName>
    </submittedName>
</protein>
<dbReference type="EMBL" id="LXQA010891892">
    <property type="protein sequence ID" value="MCI75827.1"/>
    <property type="molecule type" value="Genomic_DNA"/>
</dbReference>